<sequence length="244" mass="26360">MLPFSSHARFFSSLKQVKQNPTLPVHPPLQFCAHLLSLSQVEERLASEDSPPNKTPKPEASSSIDPSGSPIFLAYPQSNLRDSDSGSGPARDFLSSSSSSSSSEEKGGEDHADQKEQECDTGDEDDDDEIEHLMNLLDVEVDVEGAGEAAESCGECEFYAKVGGVRGPKCEKERQRLEGWVEHFYRGWRGAGRREPARLAHLLLAKASCSADGCGGIGFPDTVEEFLEHDPVLATAVPAGKEGE</sequence>
<name>A0A6V7QHB3_ANACO</name>
<reference evidence="2" key="1">
    <citation type="submission" date="2020-07" db="EMBL/GenBank/DDBJ databases">
        <authorList>
            <person name="Lin J."/>
        </authorList>
    </citation>
    <scope>NUCLEOTIDE SEQUENCE</scope>
</reference>
<dbReference type="AlphaFoldDB" id="A0A6V7QHB3"/>
<proteinExistence type="predicted"/>
<dbReference type="EMBL" id="LR862136">
    <property type="protein sequence ID" value="CAD1842490.1"/>
    <property type="molecule type" value="Genomic_DNA"/>
</dbReference>
<protein>
    <submittedName>
        <fullName evidence="2">Uncharacterized protein</fullName>
    </submittedName>
</protein>
<evidence type="ECO:0000256" key="1">
    <source>
        <dbReference type="SAM" id="MobiDB-lite"/>
    </source>
</evidence>
<organism evidence="2">
    <name type="scientific">Ananas comosus var. bracteatus</name>
    <name type="common">red pineapple</name>
    <dbReference type="NCBI Taxonomy" id="296719"/>
    <lineage>
        <taxon>Eukaryota</taxon>
        <taxon>Viridiplantae</taxon>
        <taxon>Streptophyta</taxon>
        <taxon>Embryophyta</taxon>
        <taxon>Tracheophyta</taxon>
        <taxon>Spermatophyta</taxon>
        <taxon>Magnoliopsida</taxon>
        <taxon>Liliopsida</taxon>
        <taxon>Poales</taxon>
        <taxon>Bromeliaceae</taxon>
        <taxon>Bromelioideae</taxon>
        <taxon>Ananas</taxon>
    </lineage>
</organism>
<accession>A0A6V7QHB3</accession>
<feature type="region of interest" description="Disordered" evidence="1">
    <location>
        <begin position="42"/>
        <end position="127"/>
    </location>
</feature>
<evidence type="ECO:0000313" key="2">
    <source>
        <dbReference type="EMBL" id="CAD1842490.1"/>
    </source>
</evidence>
<feature type="compositionally biased region" description="Basic and acidic residues" evidence="1">
    <location>
        <begin position="103"/>
        <end position="118"/>
    </location>
</feature>
<gene>
    <name evidence="2" type="ORF">CB5_LOCUS25701</name>
</gene>